<organism evidence="2 3">
    <name type="scientific">Mya arenaria</name>
    <name type="common">Soft-shell clam</name>
    <dbReference type="NCBI Taxonomy" id="6604"/>
    <lineage>
        <taxon>Eukaryota</taxon>
        <taxon>Metazoa</taxon>
        <taxon>Spiralia</taxon>
        <taxon>Lophotrochozoa</taxon>
        <taxon>Mollusca</taxon>
        <taxon>Bivalvia</taxon>
        <taxon>Autobranchia</taxon>
        <taxon>Heteroconchia</taxon>
        <taxon>Euheterodonta</taxon>
        <taxon>Imparidentia</taxon>
        <taxon>Neoheterodontei</taxon>
        <taxon>Myida</taxon>
        <taxon>Myoidea</taxon>
        <taxon>Myidae</taxon>
        <taxon>Mya</taxon>
    </lineage>
</organism>
<dbReference type="Proteomes" id="UP001164746">
    <property type="component" value="Chromosome 5"/>
</dbReference>
<keyword evidence="3" id="KW-1185">Reference proteome</keyword>
<feature type="region of interest" description="Disordered" evidence="1">
    <location>
        <begin position="96"/>
        <end position="117"/>
    </location>
</feature>
<evidence type="ECO:0000313" key="3">
    <source>
        <dbReference type="Proteomes" id="UP001164746"/>
    </source>
</evidence>
<evidence type="ECO:0000313" key="2">
    <source>
        <dbReference type="EMBL" id="WAR05693.1"/>
    </source>
</evidence>
<dbReference type="EMBL" id="CP111016">
    <property type="protein sequence ID" value="WAR05693.1"/>
    <property type="molecule type" value="Genomic_DNA"/>
</dbReference>
<reference evidence="2" key="1">
    <citation type="submission" date="2022-11" db="EMBL/GenBank/DDBJ databases">
        <title>Centuries of genome instability and evolution in soft-shell clam transmissible cancer (bioRxiv).</title>
        <authorList>
            <person name="Hart S.F.M."/>
            <person name="Yonemitsu M.A."/>
            <person name="Giersch R.M."/>
            <person name="Beal B.F."/>
            <person name="Arriagada G."/>
            <person name="Davis B.W."/>
            <person name="Ostrander E.A."/>
            <person name="Goff S.P."/>
            <person name="Metzger M.J."/>
        </authorList>
    </citation>
    <scope>NUCLEOTIDE SEQUENCE</scope>
    <source>
        <strain evidence="2">MELC-2E11</strain>
        <tissue evidence="2">Siphon/mantle</tissue>
    </source>
</reference>
<protein>
    <recommendedName>
        <fullName evidence="4">HTH psq-type domain-containing protein</fullName>
    </recommendedName>
</protein>
<proteinExistence type="predicted"/>
<evidence type="ECO:0008006" key="4">
    <source>
        <dbReference type="Google" id="ProtNLM"/>
    </source>
</evidence>
<dbReference type="InterPro" id="IPR009057">
    <property type="entry name" value="Homeodomain-like_sf"/>
</dbReference>
<accession>A0ABY7EAC3</accession>
<evidence type="ECO:0000256" key="1">
    <source>
        <dbReference type="SAM" id="MobiDB-lite"/>
    </source>
</evidence>
<feature type="compositionally biased region" description="Basic and acidic residues" evidence="1">
    <location>
        <begin position="99"/>
        <end position="111"/>
    </location>
</feature>
<dbReference type="Gene3D" id="1.10.10.60">
    <property type="entry name" value="Homeodomain-like"/>
    <property type="match status" value="1"/>
</dbReference>
<name>A0ABY7EAC3_MYAAR</name>
<sequence length="117" mass="13057">MPYKHYSHEALAQAILAMRRNVLSRAAAVQYDVPRSTLSDGVDQKKKGTQTGQSRMLTDVEERALVTYLMPGYIVQYTGWPIGQVLPTDVRSPFIHTGNEGRDSGQGEKVDVNLTDY</sequence>
<gene>
    <name evidence="2" type="ORF">MAR_021062</name>
</gene>
<dbReference type="SUPFAM" id="SSF46689">
    <property type="entry name" value="Homeodomain-like"/>
    <property type="match status" value="1"/>
</dbReference>